<proteinExistence type="inferred from homology"/>
<dbReference type="GeneID" id="115819561"/>
<dbReference type="GO" id="GO:0000977">
    <property type="term" value="F:RNA polymerase II transcription regulatory region sequence-specific DNA binding"/>
    <property type="evidence" value="ECO:0007669"/>
    <property type="project" value="TreeGrafter"/>
</dbReference>
<dbReference type="OrthoDB" id="6159439at2759"/>
<dbReference type="SUPFAM" id="SSF46689">
    <property type="entry name" value="Homeodomain-like"/>
    <property type="match status" value="1"/>
</dbReference>
<evidence type="ECO:0000313" key="11">
    <source>
        <dbReference type="Proteomes" id="UP000504632"/>
    </source>
</evidence>
<dbReference type="Proteomes" id="UP000504632">
    <property type="component" value="Chromosome 8"/>
</dbReference>
<evidence type="ECO:0000256" key="1">
    <source>
        <dbReference type="ARBA" id="ARBA00004123"/>
    </source>
</evidence>
<keyword evidence="4 7" id="KW-0238">DNA-binding</keyword>
<dbReference type="GO" id="GO:0005634">
    <property type="term" value="C:nucleus"/>
    <property type="evidence" value="ECO:0007669"/>
    <property type="project" value="UniProtKB-SubCell"/>
</dbReference>
<dbReference type="CDD" id="cd00086">
    <property type="entry name" value="homeodomain"/>
    <property type="match status" value="1"/>
</dbReference>
<evidence type="ECO:0000256" key="4">
    <source>
        <dbReference type="ARBA" id="ARBA00023125"/>
    </source>
</evidence>
<dbReference type="SMART" id="SM00389">
    <property type="entry name" value="HOX"/>
    <property type="match status" value="1"/>
</dbReference>
<keyword evidence="11" id="KW-1185">Reference proteome</keyword>
<accession>A0A6J2W3U6</accession>
<evidence type="ECO:0000313" key="12">
    <source>
        <dbReference type="RefSeq" id="XP_030638928.1"/>
    </source>
</evidence>
<dbReference type="CTD" id="100329907"/>
<keyword evidence="6 7" id="KW-0539">Nucleus</keyword>
<evidence type="ECO:0000256" key="2">
    <source>
        <dbReference type="ARBA" id="ARBA00006503"/>
    </source>
</evidence>
<dbReference type="Pfam" id="PF00046">
    <property type="entry name" value="Homeodomain"/>
    <property type="match status" value="1"/>
</dbReference>
<dbReference type="GO" id="GO:0000981">
    <property type="term" value="F:DNA-binding transcription factor activity, RNA polymerase II-specific"/>
    <property type="evidence" value="ECO:0007669"/>
    <property type="project" value="InterPro"/>
</dbReference>
<keyword evidence="5 7" id="KW-0371">Homeobox</keyword>
<dbReference type="RefSeq" id="XP_030638928.1">
    <property type="nucleotide sequence ID" value="XM_030783068.1"/>
</dbReference>
<name>A0A6J2W3U6_CHACN</name>
<sequence>MDMHFSPKYGGDAHMDEDETSVEERSQDSTSSSLKFTQVSQIRIAPNKSYPDNELSNGKRHSSPAHRSIEDASREWPQRNTNSSPGYVEALNKEEDVHLNDGEERISLSGGSDTEEGMLKRKQRRCRTTFTSYQLEELERAFQKTHYPDVFTREAIAMRLDLIEARVQVWFQNRRAKWRKKEKVGIQTHPLDLSFPGPAGMAQLLSHTLGDTAFQARLHPVMEKTWTSSSHQLLPPLTNLTFPLGHGSFLREAIFRQPVFIHPMFRRLITGLVPQALQRLPFPVVEGQIQCHAHLHDLPSSLSSLSSSSSPKDFQALRVAAPHLKAKAPSTQLTQFSVIARGRAGREAFCWGTIQGAGQGWHASWCLFPGELSKVLGWKVGLECPPHIW</sequence>
<keyword evidence="3" id="KW-0217">Developmental protein</keyword>
<protein>
    <submittedName>
        <fullName evidence="12">Aristaless-related homeobox protein</fullName>
    </submittedName>
</protein>
<feature type="DNA-binding region" description="Homeobox" evidence="7">
    <location>
        <begin position="123"/>
        <end position="182"/>
    </location>
</feature>
<evidence type="ECO:0000256" key="5">
    <source>
        <dbReference type="ARBA" id="ARBA00023155"/>
    </source>
</evidence>
<feature type="domain" description="Homeobox" evidence="10">
    <location>
        <begin position="121"/>
        <end position="181"/>
    </location>
</feature>
<organism evidence="11 12">
    <name type="scientific">Chanos chanos</name>
    <name type="common">Milkfish</name>
    <name type="synonym">Mugil chanos</name>
    <dbReference type="NCBI Taxonomy" id="29144"/>
    <lineage>
        <taxon>Eukaryota</taxon>
        <taxon>Metazoa</taxon>
        <taxon>Chordata</taxon>
        <taxon>Craniata</taxon>
        <taxon>Vertebrata</taxon>
        <taxon>Euteleostomi</taxon>
        <taxon>Actinopterygii</taxon>
        <taxon>Neopterygii</taxon>
        <taxon>Teleostei</taxon>
        <taxon>Ostariophysi</taxon>
        <taxon>Gonorynchiformes</taxon>
        <taxon>Chanidae</taxon>
        <taxon>Chanos</taxon>
    </lineage>
</organism>
<gene>
    <name evidence="12" type="primary">arxb</name>
</gene>
<feature type="region of interest" description="Disordered" evidence="9">
    <location>
        <begin position="1"/>
        <end position="87"/>
    </location>
</feature>
<dbReference type="PROSITE" id="PS50071">
    <property type="entry name" value="HOMEOBOX_2"/>
    <property type="match status" value="1"/>
</dbReference>
<dbReference type="AlphaFoldDB" id="A0A6J2W3U6"/>
<reference evidence="12" key="1">
    <citation type="submission" date="2025-08" db="UniProtKB">
        <authorList>
            <consortium name="RefSeq"/>
        </authorList>
    </citation>
    <scope>IDENTIFICATION</scope>
</reference>
<dbReference type="FunFam" id="1.10.10.60:FF:000102">
    <property type="entry name" value="Aristaless related homeobox"/>
    <property type="match status" value="1"/>
</dbReference>
<comment type="subcellular location">
    <subcellularLocation>
        <location evidence="1 7 8">Nucleus</location>
    </subcellularLocation>
</comment>
<dbReference type="Gene3D" id="1.10.10.60">
    <property type="entry name" value="Homeodomain-like"/>
    <property type="match status" value="1"/>
</dbReference>
<feature type="compositionally biased region" description="Polar residues" evidence="9">
    <location>
        <begin position="28"/>
        <end position="41"/>
    </location>
</feature>
<evidence type="ECO:0000256" key="9">
    <source>
        <dbReference type="SAM" id="MobiDB-lite"/>
    </source>
</evidence>
<dbReference type="InterPro" id="IPR050649">
    <property type="entry name" value="Paired_Homeobox_TFs"/>
</dbReference>
<evidence type="ECO:0000259" key="10">
    <source>
        <dbReference type="PROSITE" id="PS50071"/>
    </source>
</evidence>
<evidence type="ECO:0000256" key="7">
    <source>
        <dbReference type="PROSITE-ProRule" id="PRU00108"/>
    </source>
</evidence>
<dbReference type="InterPro" id="IPR009057">
    <property type="entry name" value="Homeodomain-like_sf"/>
</dbReference>
<dbReference type="InterPro" id="IPR017970">
    <property type="entry name" value="Homeobox_CS"/>
</dbReference>
<dbReference type="InParanoid" id="A0A6J2W3U6"/>
<dbReference type="PANTHER" id="PTHR24329">
    <property type="entry name" value="HOMEOBOX PROTEIN ARISTALESS"/>
    <property type="match status" value="1"/>
</dbReference>
<evidence type="ECO:0000256" key="6">
    <source>
        <dbReference type="ARBA" id="ARBA00023242"/>
    </source>
</evidence>
<dbReference type="InterPro" id="IPR001356">
    <property type="entry name" value="HD"/>
</dbReference>
<evidence type="ECO:0000256" key="8">
    <source>
        <dbReference type="RuleBase" id="RU000682"/>
    </source>
</evidence>
<feature type="compositionally biased region" description="Basic and acidic residues" evidence="9">
    <location>
        <begin position="67"/>
        <end position="77"/>
    </location>
</feature>
<evidence type="ECO:0000256" key="3">
    <source>
        <dbReference type="ARBA" id="ARBA00022473"/>
    </source>
</evidence>
<dbReference type="PROSITE" id="PS00027">
    <property type="entry name" value="HOMEOBOX_1"/>
    <property type="match status" value="1"/>
</dbReference>
<dbReference type="PANTHER" id="PTHR24329:SF340">
    <property type="entry name" value="ARISTALESS RELATED HOMEOBOX"/>
    <property type="match status" value="1"/>
</dbReference>
<comment type="similarity">
    <text evidence="2">Belongs to the paired homeobox family. Bicoid subfamily.</text>
</comment>